<reference evidence="1 3" key="2">
    <citation type="journal article" date="2014" name="BMC Genomics">
        <title>An improved genome release (version Mt4.0) for the model legume Medicago truncatula.</title>
        <authorList>
            <person name="Tang H."/>
            <person name="Krishnakumar V."/>
            <person name="Bidwell S."/>
            <person name="Rosen B."/>
            <person name="Chan A."/>
            <person name="Zhou S."/>
            <person name="Gentzbittel L."/>
            <person name="Childs K.L."/>
            <person name="Yandell M."/>
            <person name="Gundlach H."/>
            <person name="Mayer K.F."/>
            <person name="Schwartz D.C."/>
            <person name="Town C.D."/>
        </authorList>
    </citation>
    <scope>GENOME REANNOTATION</scope>
    <source>
        <strain evidence="2 3">cv. Jemalong A17</strain>
    </source>
</reference>
<gene>
    <name evidence="1" type="ordered locus">MTR_7g108360</name>
</gene>
<evidence type="ECO:0000313" key="3">
    <source>
        <dbReference type="Proteomes" id="UP000002051"/>
    </source>
</evidence>
<evidence type="ECO:0000313" key="1">
    <source>
        <dbReference type="EMBL" id="AES82103.1"/>
    </source>
</evidence>
<reference evidence="2" key="3">
    <citation type="submission" date="2015-04" db="UniProtKB">
        <authorList>
            <consortium name="EnsemblPlants"/>
        </authorList>
    </citation>
    <scope>IDENTIFICATION</scope>
    <source>
        <strain evidence="2">cv. Jemalong A17</strain>
    </source>
</reference>
<name>G7KRT2_MEDTR</name>
<dbReference type="EnsemblPlants" id="AES82103">
    <property type="protein sequence ID" value="AES82103"/>
    <property type="gene ID" value="MTR_7g108360"/>
</dbReference>
<keyword evidence="3" id="KW-1185">Reference proteome</keyword>
<dbReference type="Proteomes" id="UP000002051">
    <property type="component" value="Unassembled WGS sequence"/>
</dbReference>
<organism evidence="1 3">
    <name type="scientific">Medicago truncatula</name>
    <name type="common">Barrel medic</name>
    <name type="synonym">Medicago tribuloides</name>
    <dbReference type="NCBI Taxonomy" id="3880"/>
    <lineage>
        <taxon>Eukaryota</taxon>
        <taxon>Viridiplantae</taxon>
        <taxon>Streptophyta</taxon>
        <taxon>Embryophyta</taxon>
        <taxon>Tracheophyta</taxon>
        <taxon>Spermatophyta</taxon>
        <taxon>Magnoliopsida</taxon>
        <taxon>eudicotyledons</taxon>
        <taxon>Gunneridae</taxon>
        <taxon>Pentapetalae</taxon>
        <taxon>rosids</taxon>
        <taxon>fabids</taxon>
        <taxon>Fabales</taxon>
        <taxon>Fabaceae</taxon>
        <taxon>Papilionoideae</taxon>
        <taxon>50 kb inversion clade</taxon>
        <taxon>NPAAA clade</taxon>
        <taxon>Hologalegina</taxon>
        <taxon>IRL clade</taxon>
        <taxon>Trifolieae</taxon>
        <taxon>Medicago</taxon>
    </lineage>
</organism>
<dbReference type="PaxDb" id="3880-AES82103"/>
<dbReference type="AlphaFoldDB" id="G7KRT2"/>
<dbReference type="HOGENOM" id="CLU_130629_1_0_1"/>
<proteinExistence type="predicted"/>
<reference evidence="1 3" key="1">
    <citation type="journal article" date="2011" name="Nature">
        <title>The Medicago genome provides insight into the evolution of rhizobial symbioses.</title>
        <authorList>
            <person name="Young N.D."/>
            <person name="Debelle F."/>
            <person name="Oldroyd G.E."/>
            <person name="Geurts R."/>
            <person name="Cannon S.B."/>
            <person name="Udvardi M.K."/>
            <person name="Benedito V.A."/>
            <person name="Mayer K.F."/>
            <person name="Gouzy J."/>
            <person name="Schoof H."/>
            <person name="Van de Peer Y."/>
            <person name="Proost S."/>
            <person name="Cook D.R."/>
            <person name="Meyers B.C."/>
            <person name="Spannagl M."/>
            <person name="Cheung F."/>
            <person name="De Mita S."/>
            <person name="Krishnakumar V."/>
            <person name="Gundlach H."/>
            <person name="Zhou S."/>
            <person name="Mudge J."/>
            <person name="Bharti A.K."/>
            <person name="Murray J.D."/>
            <person name="Naoumkina M.A."/>
            <person name="Rosen B."/>
            <person name="Silverstein K.A."/>
            <person name="Tang H."/>
            <person name="Rombauts S."/>
            <person name="Zhao P.X."/>
            <person name="Zhou P."/>
            <person name="Barbe V."/>
            <person name="Bardou P."/>
            <person name="Bechner M."/>
            <person name="Bellec A."/>
            <person name="Berger A."/>
            <person name="Berges H."/>
            <person name="Bidwell S."/>
            <person name="Bisseling T."/>
            <person name="Choisne N."/>
            <person name="Couloux A."/>
            <person name="Denny R."/>
            <person name="Deshpande S."/>
            <person name="Dai X."/>
            <person name="Doyle J.J."/>
            <person name="Dudez A.M."/>
            <person name="Farmer A.D."/>
            <person name="Fouteau S."/>
            <person name="Franken C."/>
            <person name="Gibelin C."/>
            <person name="Gish J."/>
            <person name="Goldstein S."/>
            <person name="Gonzalez A.J."/>
            <person name="Green P.J."/>
            <person name="Hallab A."/>
            <person name="Hartog M."/>
            <person name="Hua A."/>
            <person name="Humphray S.J."/>
            <person name="Jeong D.H."/>
            <person name="Jing Y."/>
            <person name="Jocker A."/>
            <person name="Kenton S.M."/>
            <person name="Kim D.J."/>
            <person name="Klee K."/>
            <person name="Lai H."/>
            <person name="Lang C."/>
            <person name="Lin S."/>
            <person name="Macmil S.L."/>
            <person name="Magdelenat G."/>
            <person name="Matthews L."/>
            <person name="McCorrison J."/>
            <person name="Monaghan E.L."/>
            <person name="Mun J.H."/>
            <person name="Najar F.Z."/>
            <person name="Nicholson C."/>
            <person name="Noirot C."/>
            <person name="O'Bleness M."/>
            <person name="Paule C.R."/>
            <person name="Poulain J."/>
            <person name="Prion F."/>
            <person name="Qin B."/>
            <person name="Qu C."/>
            <person name="Retzel E.F."/>
            <person name="Riddle C."/>
            <person name="Sallet E."/>
            <person name="Samain S."/>
            <person name="Samson N."/>
            <person name="Sanders I."/>
            <person name="Saurat O."/>
            <person name="Scarpelli C."/>
            <person name="Schiex T."/>
            <person name="Segurens B."/>
            <person name="Severin A.J."/>
            <person name="Sherrier D.J."/>
            <person name="Shi R."/>
            <person name="Sims S."/>
            <person name="Singer S.R."/>
            <person name="Sinharoy S."/>
            <person name="Sterck L."/>
            <person name="Viollet A."/>
            <person name="Wang B.B."/>
            <person name="Wang K."/>
            <person name="Wang M."/>
            <person name="Wang X."/>
            <person name="Warfsmann J."/>
            <person name="Weissenbach J."/>
            <person name="White D.D."/>
            <person name="White J.D."/>
            <person name="Wiley G.B."/>
            <person name="Wincker P."/>
            <person name="Xing Y."/>
            <person name="Yang L."/>
            <person name="Yao Z."/>
            <person name="Ying F."/>
            <person name="Zhai J."/>
            <person name="Zhou L."/>
            <person name="Zuber A."/>
            <person name="Denarie J."/>
            <person name="Dixon R.A."/>
            <person name="May G.D."/>
            <person name="Schwartz D.C."/>
            <person name="Rogers J."/>
            <person name="Quetier F."/>
            <person name="Town C.D."/>
            <person name="Roe B.A."/>
        </authorList>
    </citation>
    <scope>NUCLEOTIDE SEQUENCE [LARGE SCALE GENOMIC DNA]</scope>
    <source>
        <strain evidence="1">A17</strain>
        <strain evidence="2 3">cv. Jemalong A17</strain>
    </source>
</reference>
<evidence type="ECO:0000313" key="2">
    <source>
        <dbReference type="EnsemblPlants" id="AES82103"/>
    </source>
</evidence>
<sequence>MAHYNIQAMLSYMLIAPLHPNPTNDMERRINELCLKYHTYMVEMDVDYGAVMLPMMFSHDFEDQIQQYATLVDPKNNQFEILVERNNQGIYLTMG</sequence>
<accession>G7KRT2</accession>
<dbReference type="EMBL" id="CM001223">
    <property type="protein sequence ID" value="AES82103.1"/>
    <property type="molecule type" value="Genomic_DNA"/>
</dbReference>
<protein>
    <submittedName>
        <fullName evidence="1 2">Uncharacterized protein</fullName>
    </submittedName>
</protein>